<organism evidence="7 8">
    <name type="scientific">Kosakonia oryzendophytica</name>
    <dbReference type="NCBI Taxonomy" id="1005665"/>
    <lineage>
        <taxon>Bacteria</taxon>
        <taxon>Pseudomonadati</taxon>
        <taxon>Pseudomonadota</taxon>
        <taxon>Gammaproteobacteria</taxon>
        <taxon>Enterobacterales</taxon>
        <taxon>Enterobacteriaceae</taxon>
        <taxon>Kosakonia</taxon>
    </lineage>
</organism>
<evidence type="ECO:0000256" key="3">
    <source>
        <dbReference type="ARBA" id="ARBA00022558"/>
    </source>
</evidence>
<keyword evidence="4" id="KW-0732">Signal</keyword>
<keyword evidence="8" id="KW-1185">Reference proteome</keyword>
<dbReference type="AlphaFoldDB" id="A0A1C4D687"/>
<name>A0A1C4D687_9ENTR</name>
<evidence type="ECO:0000256" key="1">
    <source>
        <dbReference type="ARBA" id="ARBA00009408"/>
    </source>
</evidence>
<evidence type="ECO:0000259" key="6">
    <source>
        <dbReference type="Pfam" id="PF18649"/>
    </source>
</evidence>
<keyword evidence="3" id="KW-1029">Fimbrium biogenesis</keyword>
<evidence type="ECO:0000313" key="8">
    <source>
        <dbReference type="Proteomes" id="UP000198975"/>
    </source>
</evidence>
<proteinExistence type="inferred from homology"/>
<evidence type="ECO:0000256" key="4">
    <source>
        <dbReference type="ARBA" id="ARBA00022729"/>
    </source>
</evidence>
<feature type="domain" description="EcpB C-terminal" evidence="6">
    <location>
        <begin position="150"/>
        <end position="220"/>
    </location>
</feature>
<gene>
    <name evidence="7" type="ORF">GA0061071_110129</name>
</gene>
<evidence type="ECO:0000313" key="7">
    <source>
        <dbReference type="EMBL" id="SCC26909.1"/>
    </source>
</evidence>
<dbReference type="SUPFAM" id="SSF49354">
    <property type="entry name" value="PapD-like"/>
    <property type="match status" value="1"/>
</dbReference>
<protein>
    <recommendedName>
        <fullName evidence="2">Probable fimbrial chaperone EcpB</fullName>
    </recommendedName>
</protein>
<dbReference type="InterPro" id="IPR040695">
    <property type="entry name" value="EcpB_C"/>
</dbReference>
<evidence type="ECO:0000256" key="5">
    <source>
        <dbReference type="ARBA" id="ARBA00023186"/>
    </source>
</evidence>
<keyword evidence="5" id="KW-0143">Chaperone</keyword>
<dbReference type="RefSeq" id="WP_088236566.1">
    <property type="nucleotide sequence ID" value="NZ_FMAY01000010.1"/>
</dbReference>
<comment type="similarity">
    <text evidence="1">Belongs to the EcpB/EcpE family.</text>
</comment>
<dbReference type="Gene3D" id="2.60.40.10">
    <property type="entry name" value="Immunoglobulins"/>
    <property type="match status" value="1"/>
</dbReference>
<accession>A0A1C4D687</accession>
<dbReference type="InterPro" id="IPR008962">
    <property type="entry name" value="PapD-like_sf"/>
</dbReference>
<dbReference type="Proteomes" id="UP000198975">
    <property type="component" value="Unassembled WGS sequence"/>
</dbReference>
<dbReference type="EMBL" id="FMAY01000010">
    <property type="protein sequence ID" value="SCC26909.1"/>
    <property type="molecule type" value="Genomic_DNA"/>
</dbReference>
<evidence type="ECO:0000256" key="2">
    <source>
        <dbReference type="ARBA" id="ARBA00014241"/>
    </source>
</evidence>
<reference evidence="8" key="1">
    <citation type="submission" date="2016-08" db="EMBL/GenBank/DDBJ databases">
        <authorList>
            <person name="Varghese N."/>
            <person name="Submissions Spin"/>
        </authorList>
    </citation>
    <scope>NUCLEOTIDE SEQUENCE [LARGE SCALE GENOMIC DNA]</scope>
    <source>
        <strain evidence="8">REICA_082</strain>
    </source>
</reference>
<dbReference type="OrthoDB" id="8584734at2"/>
<dbReference type="Pfam" id="PF18649">
    <property type="entry name" value="EcpB_C"/>
    <property type="match status" value="1"/>
</dbReference>
<dbReference type="InterPro" id="IPR013783">
    <property type="entry name" value="Ig-like_fold"/>
</dbReference>
<sequence>MEKTILLVWSLLISTFPVSALDVGDISSFMHSNDSMISKEIKNTTTSGRFINIHVDRITSPLDNGETIPMDSKNELLFTPGSLLLPAKSNEIIRFYYNGPEDNRERYYRITWLDQALSEGQRNNSSRNAIATVSARISTILVVAPRKVKYDYQYTPGKILNTGNATLRLIAYGPCLTQQSRECKENYFLMPGKSRIFTHVDVLNPNGHIALWQAEHFIPIK</sequence>